<dbReference type="AlphaFoldDB" id="A0A8J2K075"/>
<dbReference type="OrthoDB" id="7375097at2759"/>
<organism evidence="1 2">
    <name type="scientific">Allacma fusca</name>
    <dbReference type="NCBI Taxonomy" id="39272"/>
    <lineage>
        <taxon>Eukaryota</taxon>
        <taxon>Metazoa</taxon>
        <taxon>Ecdysozoa</taxon>
        <taxon>Arthropoda</taxon>
        <taxon>Hexapoda</taxon>
        <taxon>Collembola</taxon>
        <taxon>Symphypleona</taxon>
        <taxon>Sminthuridae</taxon>
        <taxon>Allacma</taxon>
    </lineage>
</organism>
<sequence length="41" mass="4794">MEGHKDAYCKKKVTCGIDDCERNHHKLLHKTEEENRVAVID</sequence>
<proteinExistence type="predicted"/>
<keyword evidence="2" id="KW-1185">Reference proteome</keyword>
<comment type="caution">
    <text evidence="1">The sequence shown here is derived from an EMBL/GenBank/DDBJ whole genome shotgun (WGS) entry which is preliminary data.</text>
</comment>
<name>A0A8J2K075_9HEXA</name>
<evidence type="ECO:0000313" key="2">
    <source>
        <dbReference type="Proteomes" id="UP000708208"/>
    </source>
</evidence>
<reference evidence="1" key="1">
    <citation type="submission" date="2021-06" db="EMBL/GenBank/DDBJ databases">
        <authorList>
            <person name="Hodson N. C."/>
            <person name="Mongue J. A."/>
            <person name="Jaron S. K."/>
        </authorList>
    </citation>
    <scope>NUCLEOTIDE SEQUENCE</scope>
</reference>
<dbReference type="Proteomes" id="UP000708208">
    <property type="component" value="Unassembled WGS sequence"/>
</dbReference>
<evidence type="ECO:0000313" key="1">
    <source>
        <dbReference type="EMBL" id="CAG7727374.1"/>
    </source>
</evidence>
<gene>
    <name evidence="1" type="ORF">AFUS01_LOCUS16220</name>
</gene>
<accession>A0A8J2K075</accession>
<dbReference type="EMBL" id="CAJVCH010147837">
    <property type="protein sequence ID" value="CAG7727374.1"/>
    <property type="molecule type" value="Genomic_DNA"/>
</dbReference>
<protein>
    <submittedName>
        <fullName evidence="1">Uncharacterized protein</fullName>
    </submittedName>
</protein>